<evidence type="ECO:0000256" key="2">
    <source>
        <dbReference type="PROSITE-ProRule" id="PRU00708"/>
    </source>
</evidence>
<dbReference type="PANTHER" id="PTHR24014">
    <property type="entry name" value="2-OXOGLUTARATE AND IRON-DEPENDENT OXYGENASE DOMAIN-CONTAINING PROTEIN 2"/>
    <property type="match status" value="1"/>
</dbReference>
<dbReference type="InterPro" id="IPR011990">
    <property type="entry name" value="TPR-like_helical_dom_sf"/>
</dbReference>
<dbReference type="OMA" id="ITDQEAG"/>
<name>A0A915KZP8_ROMCU</name>
<keyword evidence="4" id="KW-1185">Reference proteome</keyword>
<dbReference type="AlphaFoldDB" id="A0A915KZP8"/>
<reference evidence="5" key="1">
    <citation type="submission" date="2022-11" db="UniProtKB">
        <authorList>
            <consortium name="WormBaseParasite"/>
        </authorList>
    </citation>
    <scope>IDENTIFICATION</scope>
</reference>
<keyword evidence="1" id="KW-0677">Repeat</keyword>
<protein>
    <submittedName>
        <fullName evidence="5">Pentacotripeptide-repeat region of PRORP domain-containing protein</fullName>
    </submittedName>
</protein>
<dbReference type="PANTHER" id="PTHR24014:SF6">
    <property type="entry name" value="PENTATRICOPEPTIDE REPEAT-CONTAINING PROTEIN 1, MITOCHONDRIAL"/>
    <property type="match status" value="1"/>
</dbReference>
<dbReference type="InterPro" id="IPR002885">
    <property type="entry name" value="PPR_rpt"/>
</dbReference>
<feature type="repeat" description="PPR" evidence="2">
    <location>
        <begin position="124"/>
        <end position="158"/>
    </location>
</feature>
<dbReference type="WBParaSite" id="nRc.2.0.1.t42987-RA">
    <property type="protein sequence ID" value="nRc.2.0.1.t42987-RA"/>
    <property type="gene ID" value="nRc.2.0.1.g42987"/>
</dbReference>
<dbReference type="GO" id="GO:0005759">
    <property type="term" value="C:mitochondrial matrix"/>
    <property type="evidence" value="ECO:0007669"/>
    <property type="project" value="TreeGrafter"/>
</dbReference>
<evidence type="ECO:0000313" key="4">
    <source>
        <dbReference type="Proteomes" id="UP000887565"/>
    </source>
</evidence>
<proteinExistence type="predicted"/>
<dbReference type="GO" id="GO:0000049">
    <property type="term" value="F:tRNA binding"/>
    <property type="evidence" value="ECO:0007669"/>
    <property type="project" value="TreeGrafter"/>
</dbReference>
<evidence type="ECO:0000313" key="5">
    <source>
        <dbReference type="WBParaSite" id="nRc.2.0.1.t42987-RA"/>
    </source>
</evidence>
<dbReference type="NCBIfam" id="TIGR00756">
    <property type="entry name" value="PPR"/>
    <property type="match status" value="1"/>
</dbReference>
<accession>A0A915KZP8</accession>
<dbReference type="Gene3D" id="1.25.40.10">
    <property type="entry name" value="Tetratricopeptide repeat domain"/>
    <property type="match status" value="2"/>
</dbReference>
<evidence type="ECO:0000256" key="1">
    <source>
        <dbReference type="ARBA" id="ARBA00022737"/>
    </source>
</evidence>
<dbReference type="InterPro" id="IPR033443">
    <property type="entry name" value="PROP1-like_PPR_dom"/>
</dbReference>
<dbReference type="Pfam" id="PF17177">
    <property type="entry name" value="PPR_long"/>
    <property type="match status" value="1"/>
</dbReference>
<feature type="domain" description="PROP1-like PPR" evidence="3">
    <location>
        <begin position="98"/>
        <end position="245"/>
    </location>
</feature>
<dbReference type="GO" id="GO:0042780">
    <property type="term" value="P:tRNA 3'-end processing"/>
    <property type="evidence" value="ECO:0007669"/>
    <property type="project" value="TreeGrafter"/>
</dbReference>
<sequence>MANKAMSLIIRQISLQYVKATRNVSLKAYADYDKPSVSSSSCENWKSEINSSSRVSTSRNKILKKTDTEEDADDNEVVFTPFVVHKHPPLYYRDLCKKLAAEGKLAEAVAVVEKRMFEDRVRPEKFNYATIIHLLARAGQSRKAMEFFRKMRTAGYEPGFKIVTSLMNACANAPEAESQYALEQTKWLFKREKHQYGSPRHQTIYYAAMKCFARHNDLESAFQYADDMIRDGFAIKGDIFCYLLSAAISDKEAGFKLALQIWRLMRSLNVRFNLYHYNLILKACREAGLGENTNSLLKSVAKKSRTLLKEQRSGDSNALLTPGQSSDVHNVSIAKASVQSLSPGFFDRIDIRAAVGPENIKFTLLGGFEQILKKMNADKIQPDLKFCTNVLSLLPVSHEVESQLIEFGRQNHVEFDTEFFNLLIFRRAIRGEYESALACLDEFHDRKLRPNIRTFEALAIARRTSTHCLEMLRDMKNIGLTPNKRIFQSCLGTALKQFNFFYVRNILSQMSKFNVNPDKSMLKSIEDKLSEVRLMKIREKEAPNFTNVSLLKVTGRDEFLEYYEDWLKRRIVSPENHIDPKLTMLQKEVDADDLRDDWEKPWALNEQKKEEKAKFGDDEIEILP</sequence>
<dbReference type="Proteomes" id="UP000887565">
    <property type="component" value="Unplaced"/>
</dbReference>
<organism evidence="4 5">
    <name type="scientific">Romanomermis culicivorax</name>
    <name type="common">Nematode worm</name>
    <dbReference type="NCBI Taxonomy" id="13658"/>
    <lineage>
        <taxon>Eukaryota</taxon>
        <taxon>Metazoa</taxon>
        <taxon>Ecdysozoa</taxon>
        <taxon>Nematoda</taxon>
        <taxon>Enoplea</taxon>
        <taxon>Dorylaimia</taxon>
        <taxon>Mermithida</taxon>
        <taxon>Mermithoidea</taxon>
        <taxon>Mermithidae</taxon>
        <taxon>Romanomermis</taxon>
    </lineage>
</organism>
<evidence type="ECO:0000259" key="3">
    <source>
        <dbReference type="Pfam" id="PF17177"/>
    </source>
</evidence>
<dbReference type="PROSITE" id="PS51375">
    <property type="entry name" value="PPR"/>
    <property type="match status" value="1"/>
</dbReference>